<dbReference type="Proteomes" id="UP000580861">
    <property type="component" value="Unassembled WGS sequence"/>
</dbReference>
<keyword evidence="3" id="KW-1185">Reference proteome</keyword>
<feature type="signal peptide" evidence="1">
    <location>
        <begin position="1"/>
        <end position="24"/>
    </location>
</feature>
<proteinExistence type="predicted"/>
<reference evidence="2 3" key="1">
    <citation type="submission" date="2020-08" db="EMBL/GenBank/DDBJ databases">
        <title>Sequencing the genomes of 1000 actinobacteria strains.</title>
        <authorList>
            <person name="Klenk H.-P."/>
        </authorList>
    </citation>
    <scope>NUCLEOTIDE SEQUENCE [LARGE SCALE GENOMIC DNA]</scope>
    <source>
        <strain evidence="2 3">DSM 45272</strain>
    </source>
</reference>
<accession>A0A841B5P9</accession>
<gene>
    <name evidence="2" type="ORF">HDA45_005493</name>
</gene>
<keyword evidence="1" id="KW-0732">Signal</keyword>
<protein>
    <submittedName>
        <fullName evidence="2">Putative membrane protein</fullName>
    </submittedName>
</protein>
<evidence type="ECO:0000313" key="2">
    <source>
        <dbReference type="EMBL" id="MBB5855406.1"/>
    </source>
</evidence>
<feature type="chain" id="PRO_5032828723" evidence="1">
    <location>
        <begin position="25"/>
        <end position="317"/>
    </location>
</feature>
<evidence type="ECO:0000313" key="3">
    <source>
        <dbReference type="Proteomes" id="UP000580861"/>
    </source>
</evidence>
<sequence>MKRTSMVLAATVAAGLLSAGTASATGWTMSYLPLPSGGGGIARVNATNGAGGYAGTYDGRLITWAGGTFADHGIPAGYLSVEAVDENASGSVLGNAVYYPEGSRYPAKHAFAFENGGFQFLGKVPGYYNTQALGTNDRGDVVGTVFNDIRYGSTAAFWPSGDHAHPVLLDVPPRLTPVDIDQDGTVLLNEQVGGTWLWKDGTLRQLVLPDGLRESRGIAIRNGKVLASTQLGDRLWTAFDTSEEIPGNMYTTALNGSGLVTGWISPRTPTVWSPGGPVTTLPSPGNANGTIVGDNGEIAGTLEGNGGGNTPVVWRRG</sequence>
<organism evidence="2 3">
    <name type="scientific">Amycolatopsis umgeniensis</name>
    <dbReference type="NCBI Taxonomy" id="336628"/>
    <lineage>
        <taxon>Bacteria</taxon>
        <taxon>Bacillati</taxon>
        <taxon>Actinomycetota</taxon>
        <taxon>Actinomycetes</taxon>
        <taxon>Pseudonocardiales</taxon>
        <taxon>Pseudonocardiaceae</taxon>
        <taxon>Amycolatopsis</taxon>
    </lineage>
</organism>
<name>A0A841B5P9_9PSEU</name>
<comment type="caution">
    <text evidence="2">The sequence shown here is derived from an EMBL/GenBank/DDBJ whole genome shotgun (WGS) entry which is preliminary data.</text>
</comment>
<dbReference type="AlphaFoldDB" id="A0A841B5P9"/>
<evidence type="ECO:0000256" key="1">
    <source>
        <dbReference type="SAM" id="SignalP"/>
    </source>
</evidence>
<dbReference type="RefSeq" id="WP_246480804.1">
    <property type="nucleotide sequence ID" value="NZ_JACHMX010000001.1"/>
</dbReference>
<dbReference type="EMBL" id="JACHMX010000001">
    <property type="protein sequence ID" value="MBB5855406.1"/>
    <property type="molecule type" value="Genomic_DNA"/>
</dbReference>